<dbReference type="Pfam" id="PF07508">
    <property type="entry name" value="Recombinase"/>
    <property type="match status" value="1"/>
</dbReference>
<evidence type="ECO:0000256" key="3">
    <source>
        <dbReference type="SAM" id="Coils"/>
    </source>
</evidence>
<dbReference type="Proteomes" id="UP000619041">
    <property type="component" value="Unassembled WGS sequence"/>
</dbReference>
<gene>
    <name evidence="5" type="ORF">GCM10011515_03180</name>
</gene>
<dbReference type="Pfam" id="PF00239">
    <property type="entry name" value="Resolvase"/>
    <property type="match status" value="1"/>
</dbReference>
<keyword evidence="2" id="KW-0233">DNA recombination</keyword>
<dbReference type="InterPro" id="IPR025827">
    <property type="entry name" value="Zn_ribbon_recom_dom"/>
</dbReference>
<dbReference type="EMBL" id="BMKL01000001">
    <property type="protein sequence ID" value="GGD87066.1"/>
    <property type="molecule type" value="Genomic_DNA"/>
</dbReference>
<evidence type="ECO:0000256" key="1">
    <source>
        <dbReference type="ARBA" id="ARBA00023125"/>
    </source>
</evidence>
<keyword evidence="3" id="KW-0175">Coiled coil</keyword>
<dbReference type="Gene3D" id="3.90.1750.20">
    <property type="entry name" value="Putative Large Serine Recombinase, Chain B, Domain 2"/>
    <property type="match status" value="1"/>
</dbReference>
<dbReference type="Pfam" id="PF13408">
    <property type="entry name" value="Zn_ribbon_recom"/>
    <property type="match status" value="1"/>
</dbReference>
<evidence type="ECO:0000313" key="5">
    <source>
        <dbReference type="EMBL" id="GGD87066.1"/>
    </source>
</evidence>
<keyword evidence="1" id="KW-0238">DNA-binding</keyword>
<proteinExistence type="predicted"/>
<feature type="coiled-coil region" evidence="3">
    <location>
        <begin position="366"/>
        <end position="440"/>
    </location>
</feature>
<evidence type="ECO:0000256" key="2">
    <source>
        <dbReference type="ARBA" id="ARBA00023172"/>
    </source>
</evidence>
<dbReference type="PROSITE" id="PS51737">
    <property type="entry name" value="RECOMBINASE_DNA_BIND"/>
    <property type="match status" value="1"/>
</dbReference>
<evidence type="ECO:0000259" key="4">
    <source>
        <dbReference type="PROSITE" id="PS51737"/>
    </source>
</evidence>
<dbReference type="PANTHER" id="PTHR30461">
    <property type="entry name" value="DNA-INVERTASE FROM LAMBDOID PROPHAGE"/>
    <property type="match status" value="1"/>
</dbReference>
<dbReference type="SUPFAM" id="SSF53041">
    <property type="entry name" value="Resolvase-like"/>
    <property type="match status" value="1"/>
</dbReference>
<name>A0ABQ1S1D6_9SPHN</name>
<evidence type="ECO:0000313" key="6">
    <source>
        <dbReference type="Proteomes" id="UP000619041"/>
    </source>
</evidence>
<dbReference type="InterPro" id="IPR036162">
    <property type="entry name" value="Resolvase-like_N_sf"/>
</dbReference>
<dbReference type="Gene3D" id="3.40.50.1390">
    <property type="entry name" value="Resolvase, N-terminal catalytic domain"/>
    <property type="match status" value="1"/>
</dbReference>
<sequence length="537" mass="60117">MCERHSWESDTSREIVDEGRSAFHGLNRAEGAKLWEFEREAEAGLYLNGHVFVVEHLDRISRQGWEAAYDFLKRLTGHGVTVATVDGERIYPAGERVPMGQVMEIIIKSELSLEEGLKKSKRIKAAWKAKRERAEAGDRSAITSITPSWIEVDRSNRKMRLVPHRAKVLNEIFEWSAGGLGGPSIVNRLNERNEPTWGPADNGWQLGYVTRLLTNRAVMGEYQPRSRPRGNSPEKAVPAGEPILDFYPPAITAELFNRVQAARAARRGTGGKRGKTQANLFSGIARCAECIGPMTYGSTRKAGNVIRGTSGSRKPITFVTKTDHSFLQCDNAKRRRGCPNKTKIRYEFIEPSILENMLAFTADSLRTDAPQESQRMKQELAELKRQIDGKLARLANLVDSFARTGSRTIEDALLLIEAEVEADKSRVETVQRELEQLSAAETPESTIEHMREIRGSLSHPDPQVRLDARIRVNQTLKRFINSMHCDANGQTMIVFGNYGAGITFDRYGNCADRSALNARYEGPDGEPDWHPDDVAAE</sequence>
<dbReference type="InterPro" id="IPR050639">
    <property type="entry name" value="SSR_resolvase"/>
</dbReference>
<dbReference type="InterPro" id="IPR038109">
    <property type="entry name" value="DNA_bind_recomb_sf"/>
</dbReference>
<organism evidence="5 6">
    <name type="scientific">Tsuneonella deserti</name>
    <dbReference type="NCBI Taxonomy" id="2035528"/>
    <lineage>
        <taxon>Bacteria</taxon>
        <taxon>Pseudomonadati</taxon>
        <taxon>Pseudomonadota</taxon>
        <taxon>Alphaproteobacteria</taxon>
        <taxon>Sphingomonadales</taxon>
        <taxon>Erythrobacteraceae</taxon>
        <taxon>Tsuneonella</taxon>
    </lineage>
</organism>
<accession>A0ABQ1S1D6</accession>
<feature type="domain" description="Recombinase" evidence="4">
    <location>
        <begin position="147"/>
        <end position="270"/>
    </location>
</feature>
<dbReference type="InterPro" id="IPR006119">
    <property type="entry name" value="Resolv_N"/>
</dbReference>
<dbReference type="SMART" id="SM00857">
    <property type="entry name" value="Resolvase"/>
    <property type="match status" value="1"/>
</dbReference>
<reference evidence="6" key="1">
    <citation type="journal article" date="2019" name="Int. J. Syst. Evol. Microbiol.">
        <title>The Global Catalogue of Microorganisms (GCM) 10K type strain sequencing project: providing services to taxonomists for standard genome sequencing and annotation.</title>
        <authorList>
            <consortium name="The Broad Institute Genomics Platform"/>
            <consortium name="The Broad Institute Genome Sequencing Center for Infectious Disease"/>
            <person name="Wu L."/>
            <person name="Ma J."/>
        </authorList>
    </citation>
    <scope>NUCLEOTIDE SEQUENCE [LARGE SCALE GENOMIC DNA]</scope>
    <source>
        <strain evidence="6">CGMCC 1.15959</strain>
    </source>
</reference>
<protein>
    <submittedName>
        <fullName evidence="5">Site-specific recombinase</fullName>
    </submittedName>
</protein>
<dbReference type="PANTHER" id="PTHR30461:SF2">
    <property type="entry name" value="SERINE RECOMBINASE PINE-RELATED"/>
    <property type="match status" value="1"/>
</dbReference>
<comment type="caution">
    <text evidence="5">The sequence shown here is derived from an EMBL/GenBank/DDBJ whole genome shotgun (WGS) entry which is preliminary data.</text>
</comment>
<keyword evidence="6" id="KW-1185">Reference proteome</keyword>
<dbReference type="CDD" id="cd00338">
    <property type="entry name" value="Ser_Recombinase"/>
    <property type="match status" value="1"/>
</dbReference>
<dbReference type="InterPro" id="IPR011109">
    <property type="entry name" value="DNA_bind_recombinase_dom"/>
</dbReference>